<evidence type="ECO:0000313" key="1">
    <source>
        <dbReference type="EMBL" id="OCT71485.1"/>
    </source>
</evidence>
<sequence>MLCLRATTTSNQRSRRAGEGLFQPSRCLSSSYHKLHTPAKTGWFLGDNYKQWQICKSQISFYLLSSTGKPKKRVHRVKNKDGAEFCLNQDSLCWLPVKPFNLTGM</sequence>
<gene>
    <name evidence="1" type="ORF">XELAEV_18034462mg</name>
</gene>
<reference evidence="2" key="1">
    <citation type="journal article" date="2016" name="Nature">
        <title>Genome evolution in the allotetraploid frog Xenopus laevis.</title>
        <authorList>
            <person name="Session A.M."/>
            <person name="Uno Y."/>
            <person name="Kwon T."/>
            <person name="Chapman J.A."/>
            <person name="Toyoda A."/>
            <person name="Takahashi S."/>
            <person name="Fukui A."/>
            <person name="Hikosaka A."/>
            <person name="Suzuki A."/>
            <person name="Kondo M."/>
            <person name="van Heeringen S.J."/>
            <person name="Quigley I."/>
            <person name="Heinz S."/>
            <person name="Ogino H."/>
            <person name="Ochi H."/>
            <person name="Hellsten U."/>
            <person name="Lyons J.B."/>
            <person name="Simakov O."/>
            <person name="Putnam N."/>
            <person name="Stites J."/>
            <person name="Kuroki Y."/>
            <person name="Tanaka T."/>
            <person name="Michiue T."/>
            <person name="Watanabe M."/>
            <person name="Bogdanovic O."/>
            <person name="Lister R."/>
            <person name="Georgiou G."/>
            <person name="Paranjpe S.S."/>
            <person name="van Kruijsbergen I."/>
            <person name="Shu S."/>
            <person name="Carlson J."/>
            <person name="Kinoshita T."/>
            <person name="Ohta Y."/>
            <person name="Mawaribuchi S."/>
            <person name="Jenkins J."/>
            <person name="Grimwood J."/>
            <person name="Schmutz J."/>
            <person name="Mitros T."/>
            <person name="Mozaffari S.V."/>
            <person name="Suzuki Y."/>
            <person name="Haramoto Y."/>
            <person name="Yamamoto T.S."/>
            <person name="Takagi C."/>
            <person name="Heald R."/>
            <person name="Miller K."/>
            <person name="Haudenschild C."/>
            <person name="Kitzman J."/>
            <person name="Nakayama T."/>
            <person name="Izutsu Y."/>
            <person name="Robert J."/>
            <person name="Fortriede J."/>
            <person name="Burns K."/>
            <person name="Lotay V."/>
            <person name="Karimi K."/>
            <person name="Yasuoka Y."/>
            <person name="Dichmann D.S."/>
            <person name="Flajnik M.F."/>
            <person name="Houston D.W."/>
            <person name="Shendure J."/>
            <person name="DuPasquier L."/>
            <person name="Vize P.D."/>
            <person name="Zorn A.M."/>
            <person name="Ito M."/>
            <person name="Marcotte E.M."/>
            <person name="Wallingford J.B."/>
            <person name="Ito Y."/>
            <person name="Asashima M."/>
            <person name="Ueno N."/>
            <person name="Matsuda Y."/>
            <person name="Veenstra G.J."/>
            <person name="Fujiyama A."/>
            <person name="Harland R.M."/>
            <person name="Taira M."/>
            <person name="Rokhsar D.S."/>
        </authorList>
    </citation>
    <scope>NUCLEOTIDE SEQUENCE [LARGE SCALE GENOMIC DNA]</scope>
    <source>
        <strain evidence="2">J</strain>
    </source>
</reference>
<dbReference type="EMBL" id="CM004478">
    <property type="protein sequence ID" value="OCT71485.1"/>
    <property type="molecule type" value="Genomic_DNA"/>
</dbReference>
<dbReference type="AlphaFoldDB" id="A0A974CE20"/>
<evidence type="ECO:0000313" key="2">
    <source>
        <dbReference type="Proteomes" id="UP000694892"/>
    </source>
</evidence>
<protein>
    <submittedName>
        <fullName evidence="1">Uncharacterized protein</fullName>
    </submittedName>
</protein>
<proteinExistence type="predicted"/>
<organism evidence="1 2">
    <name type="scientific">Xenopus laevis</name>
    <name type="common">African clawed frog</name>
    <dbReference type="NCBI Taxonomy" id="8355"/>
    <lineage>
        <taxon>Eukaryota</taxon>
        <taxon>Metazoa</taxon>
        <taxon>Chordata</taxon>
        <taxon>Craniata</taxon>
        <taxon>Vertebrata</taxon>
        <taxon>Euteleostomi</taxon>
        <taxon>Amphibia</taxon>
        <taxon>Batrachia</taxon>
        <taxon>Anura</taxon>
        <taxon>Pipoidea</taxon>
        <taxon>Pipidae</taxon>
        <taxon>Xenopodinae</taxon>
        <taxon>Xenopus</taxon>
        <taxon>Xenopus</taxon>
    </lineage>
</organism>
<dbReference type="Proteomes" id="UP000694892">
    <property type="component" value="Chromosome 7L"/>
</dbReference>
<name>A0A974CE20_XENLA</name>
<accession>A0A974CE20</accession>